<proteinExistence type="predicted"/>
<dbReference type="VEuPathDB" id="VectorBase:MDOA004570"/>
<evidence type="ECO:0000313" key="1">
    <source>
        <dbReference type="EnsemblMetazoa" id="MDOA004570-PA"/>
    </source>
</evidence>
<name>A0A1I8MG90_MUSDO</name>
<dbReference type="STRING" id="7370.A0A1I8MG90"/>
<dbReference type="EnsemblMetazoa" id="MDOA004570-RA">
    <property type="protein sequence ID" value="MDOA004570-PA"/>
    <property type="gene ID" value="MDOA004570"/>
</dbReference>
<organism evidence="1">
    <name type="scientific">Musca domestica</name>
    <name type="common">House fly</name>
    <dbReference type="NCBI Taxonomy" id="7370"/>
    <lineage>
        <taxon>Eukaryota</taxon>
        <taxon>Metazoa</taxon>
        <taxon>Ecdysozoa</taxon>
        <taxon>Arthropoda</taxon>
        <taxon>Hexapoda</taxon>
        <taxon>Insecta</taxon>
        <taxon>Pterygota</taxon>
        <taxon>Neoptera</taxon>
        <taxon>Endopterygota</taxon>
        <taxon>Diptera</taxon>
        <taxon>Brachycera</taxon>
        <taxon>Muscomorpha</taxon>
        <taxon>Muscoidea</taxon>
        <taxon>Muscidae</taxon>
        <taxon>Musca</taxon>
    </lineage>
</organism>
<dbReference type="Gene3D" id="1.10.20.10">
    <property type="entry name" value="Histone, subunit A"/>
    <property type="match status" value="1"/>
</dbReference>
<dbReference type="GO" id="GO:0046982">
    <property type="term" value="F:protein heterodimerization activity"/>
    <property type="evidence" value="ECO:0007669"/>
    <property type="project" value="InterPro"/>
</dbReference>
<protein>
    <submittedName>
        <fullName evidence="1">Uncharacterized protein</fullName>
    </submittedName>
</protein>
<dbReference type="eggNOG" id="KOG3417">
    <property type="taxonomic scope" value="Eukaryota"/>
</dbReference>
<dbReference type="VEuPathDB" id="VectorBase:MDOMA2_011001"/>
<dbReference type="CDD" id="cd22914">
    <property type="entry name" value="HFD_SOS1_rpt1"/>
    <property type="match status" value="1"/>
</dbReference>
<accession>A0A1I8MG90</accession>
<sequence length="130" mass="14885">MFSVQHGNMGSSTIMGDSDVYDFTKAENIARWKGIFIPSLKKVLEQVHPRLTAKEEALMYVETLCLRILAMLCAKPLPHTVQDIEEKVRKYFPSPIDCWALNEAKETLVSKKRKSVLPTERVHTLLQKVK</sequence>
<dbReference type="InterPro" id="IPR009072">
    <property type="entry name" value="Histone-fold"/>
</dbReference>
<dbReference type="AlphaFoldDB" id="A0A1I8MG90"/>
<dbReference type="SUPFAM" id="SSF47113">
    <property type="entry name" value="Histone-fold"/>
    <property type="match status" value="1"/>
</dbReference>
<reference evidence="1" key="1">
    <citation type="submission" date="2020-05" db="UniProtKB">
        <authorList>
            <consortium name="EnsemblMetazoa"/>
        </authorList>
    </citation>
    <scope>IDENTIFICATION</scope>
    <source>
        <strain evidence="1">Aabys</strain>
    </source>
</reference>